<name>A0ABV3G0E7_9NOCA</name>
<dbReference type="Gene3D" id="2.60.40.200">
    <property type="entry name" value="Superoxide dismutase, copper/zinc binding domain"/>
    <property type="match status" value="1"/>
</dbReference>
<feature type="signal peptide" evidence="2">
    <location>
        <begin position="1"/>
        <end position="25"/>
    </location>
</feature>
<accession>A0ABV3G0E7</accession>
<dbReference type="SUPFAM" id="SSF49329">
    <property type="entry name" value="Cu,Zn superoxide dismutase-like"/>
    <property type="match status" value="1"/>
</dbReference>
<keyword evidence="4" id="KW-1185">Reference proteome</keyword>
<proteinExistence type="inferred from homology"/>
<protein>
    <submittedName>
        <fullName evidence="3">Uncharacterized protein</fullName>
    </submittedName>
</protein>
<dbReference type="Proteomes" id="UP001551695">
    <property type="component" value="Unassembled WGS sequence"/>
</dbReference>
<feature type="chain" id="PRO_5047418993" evidence="2">
    <location>
        <begin position="26"/>
        <end position="182"/>
    </location>
</feature>
<gene>
    <name evidence="3" type="ORF">AB0I48_26665</name>
</gene>
<reference evidence="3 4" key="1">
    <citation type="submission" date="2024-06" db="EMBL/GenBank/DDBJ databases">
        <title>The Natural Products Discovery Center: Release of the First 8490 Sequenced Strains for Exploring Actinobacteria Biosynthetic Diversity.</title>
        <authorList>
            <person name="Kalkreuter E."/>
            <person name="Kautsar S.A."/>
            <person name="Yang D."/>
            <person name="Bader C.D."/>
            <person name="Teijaro C.N."/>
            <person name="Fluegel L."/>
            <person name="Davis C.M."/>
            <person name="Simpson J.R."/>
            <person name="Lauterbach L."/>
            <person name="Steele A.D."/>
            <person name="Gui C."/>
            <person name="Meng S."/>
            <person name="Li G."/>
            <person name="Viehrig K."/>
            <person name="Ye F."/>
            <person name="Su P."/>
            <person name="Kiefer A.F."/>
            <person name="Nichols A."/>
            <person name="Cepeda A.J."/>
            <person name="Yan W."/>
            <person name="Fan B."/>
            <person name="Jiang Y."/>
            <person name="Adhikari A."/>
            <person name="Zheng C.-J."/>
            <person name="Schuster L."/>
            <person name="Cowan T.M."/>
            <person name="Smanski M.J."/>
            <person name="Chevrette M.G."/>
            <person name="De Carvalho L.P.S."/>
            <person name="Shen B."/>
        </authorList>
    </citation>
    <scope>NUCLEOTIDE SEQUENCE [LARGE SCALE GENOMIC DNA]</scope>
    <source>
        <strain evidence="3 4">NPDC050403</strain>
    </source>
</reference>
<dbReference type="EMBL" id="JBFAKC010000013">
    <property type="protein sequence ID" value="MEV0711152.1"/>
    <property type="molecule type" value="Genomic_DNA"/>
</dbReference>
<evidence type="ECO:0000313" key="4">
    <source>
        <dbReference type="Proteomes" id="UP001551695"/>
    </source>
</evidence>
<evidence type="ECO:0000313" key="3">
    <source>
        <dbReference type="EMBL" id="MEV0711152.1"/>
    </source>
</evidence>
<comment type="caution">
    <text evidence="3">The sequence shown here is derived from an EMBL/GenBank/DDBJ whole genome shotgun (WGS) entry which is preliminary data.</text>
</comment>
<evidence type="ECO:0000256" key="1">
    <source>
        <dbReference type="ARBA" id="ARBA00010457"/>
    </source>
</evidence>
<evidence type="ECO:0000256" key="2">
    <source>
        <dbReference type="SAM" id="SignalP"/>
    </source>
</evidence>
<keyword evidence="2" id="KW-0732">Signal</keyword>
<comment type="similarity">
    <text evidence="1">Belongs to the Cu-Zn superoxide dismutase family.</text>
</comment>
<dbReference type="InterPro" id="IPR036423">
    <property type="entry name" value="SOD-like_Cu/Zn_dom_sf"/>
</dbReference>
<sequence>MMSVPGHRSTALFIAGVVVASSATALGWTATASAGPAPKFDPVVAQLKSGSLSGRVEFVPLDETVLIEASFTGLDPREQYSASIHEFVTAAGKGCEGVGRLLDPMDLSKSPAYRPDPADFATAAVGDLTAKFGRFEADRNGEFEFRGIDSTFSVNDLVGRRSFMLDGPDGATCATIERMPQG</sequence>
<organism evidence="3 4">
    <name type="scientific">Nocardia aurea</name>
    <dbReference type="NCBI Taxonomy" id="2144174"/>
    <lineage>
        <taxon>Bacteria</taxon>
        <taxon>Bacillati</taxon>
        <taxon>Actinomycetota</taxon>
        <taxon>Actinomycetes</taxon>
        <taxon>Mycobacteriales</taxon>
        <taxon>Nocardiaceae</taxon>
        <taxon>Nocardia</taxon>
    </lineage>
</organism>
<dbReference type="RefSeq" id="WP_357787341.1">
    <property type="nucleotide sequence ID" value="NZ_JBFAKC010000013.1"/>
</dbReference>